<dbReference type="Gene3D" id="3.40.50.1820">
    <property type="entry name" value="alpha/beta hydrolase"/>
    <property type="match status" value="1"/>
</dbReference>
<feature type="binding site" evidence="2">
    <location>
        <position position="81"/>
    </location>
    <ligand>
        <name>substrate</name>
    </ligand>
</feature>
<sequence length="238" mass="27873">MHQELCVIIHGFAGSPWEVEPLAHALERMGYEVVTPLLPGHSINKERMEKITAMDWLQMIDKIVENAIEKNKEVHLIGFSMGAMIASIVACRYQISTLALLSPAVYVLTPHVLRMRLETLFQLNKNNRSFSEHMILNDRSFFRFIPIYNLFQFQRVVRHAKRIFQHISIPICIIHGEKDETVDPKSSKLIYREVSSKEKELHYLPFSRHHICRDRDVDTVIQLIVEFLEKYNKHQLAK</sequence>
<dbReference type="InterPro" id="IPR012354">
    <property type="entry name" value="Esterase_lipase"/>
</dbReference>
<dbReference type="PANTHER" id="PTHR11614">
    <property type="entry name" value="PHOSPHOLIPASE-RELATED"/>
    <property type="match status" value="1"/>
</dbReference>
<name>V6J0H7_9BACL</name>
<organism evidence="4 5">
    <name type="scientific">Sporolactobacillus laevolacticus DSM 442</name>
    <dbReference type="NCBI Taxonomy" id="1395513"/>
    <lineage>
        <taxon>Bacteria</taxon>
        <taxon>Bacillati</taxon>
        <taxon>Bacillota</taxon>
        <taxon>Bacilli</taxon>
        <taxon>Bacillales</taxon>
        <taxon>Sporolactobacillaceae</taxon>
        <taxon>Sporolactobacillus</taxon>
    </lineage>
</organism>
<reference evidence="4 5" key="1">
    <citation type="journal article" date="2013" name="Genome Announc.">
        <title>Genome Sequence of Sporolactobacillus laevolacticus DSM442, an Efficient Polymer-Grade D-Lactate Producer from Agricultural Waste Cottonseed as a Nitrogen Source.</title>
        <authorList>
            <person name="Wang H."/>
            <person name="Wang L."/>
            <person name="Ju J."/>
            <person name="Yu B."/>
            <person name="Ma Y."/>
        </authorList>
    </citation>
    <scope>NUCLEOTIDE SEQUENCE [LARGE SCALE GENOMIC DNA]</scope>
    <source>
        <strain evidence="4 5">DSM 442</strain>
    </source>
</reference>
<accession>V6J0H7</accession>
<feature type="active site" description="Charge relay system" evidence="1">
    <location>
        <position position="179"/>
    </location>
</feature>
<evidence type="ECO:0000313" key="4">
    <source>
        <dbReference type="EMBL" id="EST13315.1"/>
    </source>
</evidence>
<dbReference type="PIRSF" id="PIRSF017388">
    <property type="entry name" value="Esterase_lipase"/>
    <property type="match status" value="1"/>
</dbReference>
<feature type="binding site" evidence="2">
    <location>
        <position position="12"/>
    </location>
    <ligand>
        <name>substrate</name>
    </ligand>
</feature>
<dbReference type="PATRIC" id="fig|1395513.3.peg.104"/>
<dbReference type="Pfam" id="PF12146">
    <property type="entry name" value="Hydrolase_4"/>
    <property type="match status" value="1"/>
</dbReference>
<dbReference type="InterPro" id="IPR051044">
    <property type="entry name" value="MAG_DAG_Lipase"/>
</dbReference>
<dbReference type="ESTHER" id="9bacl-v6j0h7">
    <property type="family name" value="CarbLipBact_2"/>
</dbReference>
<dbReference type="AlphaFoldDB" id="V6J0H7"/>
<feature type="domain" description="Serine aminopeptidase S33" evidence="3">
    <location>
        <begin position="3"/>
        <end position="216"/>
    </location>
</feature>
<protein>
    <submittedName>
        <fullName evidence="4">Carboxylesterase</fullName>
    </submittedName>
</protein>
<evidence type="ECO:0000313" key="5">
    <source>
        <dbReference type="Proteomes" id="UP000018296"/>
    </source>
</evidence>
<evidence type="ECO:0000256" key="2">
    <source>
        <dbReference type="PIRSR" id="PIRSR017388-2"/>
    </source>
</evidence>
<feature type="active site" description="Charge relay system" evidence="1">
    <location>
        <position position="209"/>
    </location>
</feature>
<dbReference type="GO" id="GO:0052689">
    <property type="term" value="F:carboxylic ester hydrolase activity"/>
    <property type="evidence" value="ECO:0007669"/>
    <property type="project" value="InterPro"/>
</dbReference>
<dbReference type="Proteomes" id="UP000018296">
    <property type="component" value="Unassembled WGS sequence"/>
</dbReference>
<proteinExistence type="predicted"/>
<keyword evidence="5" id="KW-1185">Reference proteome</keyword>
<dbReference type="SUPFAM" id="SSF53474">
    <property type="entry name" value="alpha/beta-Hydrolases"/>
    <property type="match status" value="1"/>
</dbReference>
<comment type="caution">
    <text evidence="4">The sequence shown here is derived from an EMBL/GenBank/DDBJ whole genome shotgun (WGS) entry which is preliminary data.</text>
</comment>
<dbReference type="InterPro" id="IPR029058">
    <property type="entry name" value="AB_hydrolase_fold"/>
</dbReference>
<dbReference type="eggNOG" id="COG1647">
    <property type="taxonomic scope" value="Bacteria"/>
</dbReference>
<dbReference type="EMBL" id="AWTC01000001">
    <property type="protein sequence ID" value="EST13315.1"/>
    <property type="molecule type" value="Genomic_DNA"/>
</dbReference>
<dbReference type="RefSeq" id="WP_023508429.1">
    <property type="nucleotide sequence ID" value="NZ_AWTC01000001.1"/>
</dbReference>
<dbReference type="InterPro" id="IPR022742">
    <property type="entry name" value="Hydrolase_4"/>
</dbReference>
<gene>
    <name evidence="4" type="ORF">P343_00515</name>
</gene>
<evidence type="ECO:0000256" key="1">
    <source>
        <dbReference type="PIRSR" id="PIRSR017388-1"/>
    </source>
</evidence>
<evidence type="ECO:0000259" key="3">
    <source>
        <dbReference type="Pfam" id="PF12146"/>
    </source>
</evidence>
<feature type="active site" description="Nucleophile" evidence="1">
    <location>
        <position position="80"/>
    </location>
</feature>
<dbReference type="STRING" id="1395513.P343_00515"/>
<dbReference type="OrthoDB" id="9786110at2"/>